<evidence type="ECO:0000256" key="4">
    <source>
        <dbReference type="ARBA" id="ARBA00022912"/>
    </source>
</evidence>
<dbReference type="SUPFAM" id="SSF52788">
    <property type="entry name" value="Phosphotyrosine protein phosphatases I"/>
    <property type="match status" value="1"/>
</dbReference>
<evidence type="ECO:0000256" key="2">
    <source>
        <dbReference type="ARBA" id="ARBA00013064"/>
    </source>
</evidence>
<evidence type="ECO:0000259" key="6">
    <source>
        <dbReference type="SMART" id="SM00226"/>
    </source>
</evidence>
<dbReference type="Pfam" id="PF01451">
    <property type="entry name" value="LMWPc"/>
    <property type="match status" value="1"/>
</dbReference>
<gene>
    <name evidence="7" type="ORF">SAMN05444006_1582</name>
</gene>
<dbReference type="EC" id="3.1.3.48" evidence="2"/>
<organism evidence="7 8">
    <name type="scientific">Allgaiera indica</name>
    <dbReference type="NCBI Taxonomy" id="765699"/>
    <lineage>
        <taxon>Bacteria</taxon>
        <taxon>Pseudomonadati</taxon>
        <taxon>Pseudomonadota</taxon>
        <taxon>Alphaproteobacteria</taxon>
        <taxon>Rhodobacterales</taxon>
        <taxon>Paracoccaceae</taxon>
        <taxon>Allgaiera</taxon>
    </lineage>
</organism>
<evidence type="ECO:0000313" key="7">
    <source>
        <dbReference type="EMBL" id="SDX97456.1"/>
    </source>
</evidence>
<dbReference type="Gene3D" id="3.40.50.2300">
    <property type="match status" value="1"/>
</dbReference>
<dbReference type="RefSeq" id="WP_035841436.1">
    <property type="nucleotide sequence ID" value="NZ_FNOB01000058.1"/>
</dbReference>
<dbReference type="InterPro" id="IPR023485">
    <property type="entry name" value="Ptyr_pPase"/>
</dbReference>
<dbReference type="CDD" id="cd16343">
    <property type="entry name" value="LMWPTP"/>
    <property type="match status" value="1"/>
</dbReference>
<comment type="similarity">
    <text evidence="1">Belongs to the low molecular weight phosphotyrosine protein phosphatase family.</text>
</comment>
<keyword evidence="4" id="KW-0904">Protein phosphatase</keyword>
<name>A0A1H3G2L1_9RHOB</name>
<dbReference type="InterPro" id="IPR036196">
    <property type="entry name" value="Ptyr_pPase_sf"/>
</dbReference>
<evidence type="ECO:0000256" key="5">
    <source>
        <dbReference type="ARBA" id="ARBA00051722"/>
    </source>
</evidence>
<reference evidence="7 8" key="1">
    <citation type="submission" date="2016-10" db="EMBL/GenBank/DDBJ databases">
        <authorList>
            <person name="Varghese N."/>
            <person name="Submissions S."/>
        </authorList>
    </citation>
    <scope>NUCLEOTIDE SEQUENCE [LARGE SCALE GENOMIC DNA]</scope>
    <source>
        <strain evidence="7 8">DSM 24802</strain>
    </source>
</reference>
<protein>
    <recommendedName>
        <fullName evidence="2">protein-tyrosine-phosphatase</fullName>
        <ecNumber evidence="2">3.1.3.48</ecNumber>
    </recommendedName>
</protein>
<accession>A0A1H3G2L1</accession>
<dbReference type="SMART" id="SM00226">
    <property type="entry name" value="LMWPc"/>
    <property type="match status" value="1"/>
</dbReference>
<feature type="domain" description="Phosphotyrosine protein phosphatase I" evidence="6">
    <location>
        <begin position="3"/>
        <end position="141"/>
    </location>
</feature>
<dbReference type="InterPro" id="IPR050438">
    <property type="entry name" value="LMW_PTPase"/>
</dbReference>
<proteinExistence type="inferred from homology"/>
<dbReference type="PANTHER" id="PTHR11717">
    <property type="entry name" value="LOW MOLECULAR WEIGHT PROTEIN TYROSINE PHOSPHATASE"/>
    <property type="match status" value="1"/>
</dbReference>
<dbReference type="EMBL" id="FNOB01000058">
    <property type="protein sequence ID" value="SDX97456.1"/>
    <property type="molecule type" value="Genomic_DNA"/>
</dbReference>
<sequence length="148" mass="15551">MFQSILVVCVGNICRSVVGERVLRAGLPDCRVGSAGLGAVVGSGADPKTLAAAAARGIDLEGHVARQFGADLAGGYDLILTMEPGHRDDIQRRYPQLSGRVMLFDQWGARTGIPDPHGRPSEAHERAVAQILAAAEGWIARLSPRSAG</sequence>
<evidence type="ECO:0000256" key="1">
    <source>
        <dbReference type="ARBA" id="ARBA00011063"/>
    </source>
</evidence>
<evidence type="ECO:0000256" key="3">
    <source>
        <dbReference type="ARBA" id="ARBA00022801"/>
    </source>
</evidence>
<dbReference type="InterPro" id="IPR017867">
    <property type="entry name" value="Tyr_phospatase_low_mol_wt"/>
</dbReference>
<keyword evidence="8" id="KW-1185">Reference proteome</keyword>
<dbReference type="Proteomes" id="UP000199541">
    <property type="component" value="Unassembled WGS sequence"/>
</dbReference>
<evidence type="ECO:0000313" key="8">
    <source>
        <dbReference type="Proteomes" id="UP000199541"/>
    </source>
</evidence>
<keyword evidence="3" id="KW-0378">Hydrolase</keyword>
<dbReference type="PANTHER" id="PTHR11717:SF31">
    <property type="entry name" value="LOW MOLECULAR WEIGHT PROTEIN-TYROSINE-PHOSPHATASE ETP-RELATED"/>
    <property type="match status" value="1"/>
</dbReference>
<comment type="caution">
    <text evidence="7">The sequence shown here is derived from an EMBL/GenBank/DDBJ whole genome shotgun (WGS) entry which is preliminary data.</text>
</comment>
<comment type="catalytic activity">
    <reaction evidence="5">
        <text>O-phospho-L-tyrosyl-[protein] + H2O = L-tyrosyl-[protein] + phosphate</text>
        <dbReference type="Rhea" id="RHEA:10684"/>
        <dbReference type="Rhea" id="RHEA-COMP:10136"/>
        <dbReference type="Rhea" id="RHEA-COMP:20101"/>
        <dbReference type="ChEBI" id="CHEBI:15377"/>
        <dbReference type="ChEBI" id="CHEBI:43474"/>
        <dbReference type="ChEBI" id="CHEBI:46858"/>
        <dbReference type="ChEBI" id="CHEBI:61978"/>
        <dbReference type="EC" id="3.1.3.48"/>
    </reaction>
</comment>
<dbReference type="PRINTS" id="PR00719">
    <property type="entry name" value="LMWPTPASE"/>
</dbReference>